<dbReference type="EMBL" id="JAROKS010000016">
    <property type="protein sequence ID" value="KAK1794828.1"/>
    <property type="molecule type" value="Genomic_DNA"/>
</dbReference>
<dbReference type="PANTHER" id="PTHR33568:SF3">
    <property type="entry name" value="DNA-DIRECTED DNA POLYMERASE"/>
    <property type="match status" value="1"/>
</dbReference>
<comment type="caution">
    <text evidence="1">The sequence shown here is derived from an EMBL/GenBank/DDBJ whole genome shotgun (WGS) entry which is preliminary data.</text>
</comment>
<evidence type="ECO:0000313" key="1">
    <source>
        <dbReference type="EMBL" id="KAK1794828.1"/>
    </source>
</evidence>
<gene>
    <name evidence="1" type="ORF">P4O66_009898</name>
</gene>
<proteinExistence type="predicted"/>
<dbReference type="SUPFAM" id="SSF56672">
    <property type="entry name" value="DNA/RNA polymerases"/>
    <property type="match status" value="1"/>
</dbReference>
<evidence type="ECO:0008006" key="3">
    <source>
        <dbReference type="Google" id="ProtNLM"/>
    </source>
</evidence>
<name>A0AAD8ZB88_9TELE</name>
<sequence>MYPIGHPVILYRDFGSLENYFGIIKVILPGWLMKPQKRVHSKYEENEGIKLEEEEISVNLVKRSVAKLTVNSLWGKICQKADRTNMVLLRDPDEFLEYMFSNLYDGSHFSSLNDEVALMQ</sequence>
<evidence type="ECO:0000313" key="2">
    <source>
        <dbReference type="Proteomes" id="UP001239994"/>
    </source>
</evidence>
<dbReference type="InterPro" id="IPR043502">
    <property type="entry name" value="DNA/RNA_pol_sf"/>
</dbReference>
<dbReference type="Proteomes" id="UP001239994">
    <property type="component" value="Unassembled WGS sequence"/>
</dbReference>
<protein>
    <recommendedName>
        <fullName evidence="3">DNA-directed DNA polymerase</fullName>
    </recommendedName>
</protein>
<dbReference type="PANTHER" id="PTHR33568">
    <property type="entry name" value="DNA POLYMERASE"/>
    <property type="match status" value="1"/>
</dbReference>
<reference evidence="1" key="1">
    <citation type="submission" date="2023-03" db="EMBL/GenBank/DDBJ databases">
        <title>Electrophorus voltai genome.</title>
        <authorList>
            <person name="Bian C."/>
        </authorList>
    </citation>
    <scope>NUCLEOTIDE SEQUENCE</scope>
    <source>
        <strain evidence="1">CB-2022</strain>
        <tissue evidence="1">Muscle</tissue>
    </source>
</reference>
<dbReference type="AlphaFoldDB" id="A0AAD8ZB88"/>
<accession>A0AAD8ZB88</accession>
<keyword evidence="2" id="KW-1185">Reference proteome</keyword>
<organism evidence="1 2">
    <name type="scientific">Electrophorus voltai</name>
    <dbReference type="NCBI Taxonomy" id="2609070"/>
    <lineage>
        <taxon>Eukaryota</taxon>
        <taxon>Metazoa</taxon>
        <taxon>Chordata</taxon>
        <taxon>Craniata</taxon>
        <taxon>Vertebrata</taxon>
        <taxon>Euteleostomi</taxon>
        <taxon>Actinopterygii</taxon>
        <taxon>Neopterygii</taxon>
        <taxon>Teleostei</taxon>
        <taxon>Ostariophysi</taxon>
        <taxon>Gymnotiformes</taxon>
        <taxon>Gymnotoidei</taxon>
        <taxon>Gymnotidae</taxon>
        <taxon>Electrophorus</taxon>
    </lineage>
</organism>